<dbReference type="EMBL" id="JFHU01000215">
    <property type="protein sequence ID" value="EXX85686.1"/>
    <property type="molecule type" value="Genomic_DNA"/>
</dbReference>
<name>A0A9W5RYW8_9BACL</name>
<dbReference type="PANTHER" id="PTHR11717:SF7">
    <property type="entry name" value="LOW MOLECULAR WEIGHT PHOSPHOTYROSINE PROTEIN PHOSPHATASE"/>
    <property type="match status" value="1"/>
</dbReference>
<dbReference type="Proteomes" id="UP000053750">
    <property type="component" value="Unassembled WGS sequence"/>
</dbReference>
<reference evidence="8 9" key="1">
    <citation type="submission" date="2014-02" db="EMBL/GenBank/DDBJ databases">
        <title>Genome sequence of Paenibacillus darwinianus reveals adaptive mechanisms for survival in Antarctic soils.</title>
        <authorList>
            <person name="Dsouza M."/>
            <person name="Taylor M.W."/>
            <person name="Turner S.J."/>
            <person name="Aislabie J."/>
        </authorList>
    </citation>
    <scope>NUCLEOTIDE SEQUENCE [LARGE SCALE GENOMIC DNA]</scope>
    <source>
        <strain evidence="8 9">CE1</strain>
    </source>
</reference>
<dbReference type="GO" id="GO:0004725">
    <property type="term" value="F:protein tyrosine phosphatase activity"/>
    <property type="evidence" value="ECO:0007669"/>
    <property type="project" value="UniProtKB-EC"/>
</dbReference>
<dbReference type="InterPro" id="IPR023485">
    <property type="entry name" value="Ptyr_pPase"/>
</dbReference>
<evidence type="ECO:0000256" key="2">
    <source>
        <dbReference type="ARBA" id="ARBA00013064"/>
    </source>
</evidence>
<dbReference type="SUPFAM" id="SSF52788">
    <property type="entry name" value="Phosphotyrosine protein phosphatases I"/>
    <property type="match status" value="1"/>
</dbReference>
<evidence type="ECO:0000256" key="6">
    <source>
        <dbReference type="PIRSR" id="PIRSR617867-1"/>
    </source>
</evidence>
<dbReference type="Gene3D" id="3.40.50.2300">
    <property type="match status" value="1"/>
</dbReference>
<dbReference type="AlphaFoldDB" id="A0A9W5RYW8"/>
<comment type="caution">
    <text evidence="8">The sequence shown here is derived from an EMBL/GenBank/DDBJ whole genome shotgun (WGS) entry which is preliminary data.</text>
</comment>
<dbReference type="PRINTS" id="PR00719">
    <property type="entry name" value="LMWPTPASE"/>
</dbReference>
<sequence length="162" mass="17763">MIRVLFVCLGNICRSPMAEAVLRDLADKADLGGGLQVDSAGTGDWHIGKPPHEGTRRQLDRYGIDYAGMKARQVKPDDFEAFDYIVCMDAANERDVLALQVRSRSGAKVYKFMDLVGDAASDSVPDPYFTGDFDETYALVSEGCGELIRRIKADNDKAPAQP</sequence>
<evidence type="ECO:0000256" key="1">
    <source>
        <dbReference type="ARBA" id="ARBA00011063"/>
    </source>
</evidence>
<gene>
    <name evidence="8" type="ORF">BG53_07875</name>
</gene>
<proteinExistence type="inferred from homology"/>
<evidence type="ECO:0000313" key="9">
    <source>
        <dbReference type="Proteomes" id="UP000053750"/>
    </source>
</evidence>
<dbReference type="Pfam" id="PF01451">
    <property type="entry name" value="LMWPc"/>
    <property type="match status" value="1"/>
</dbReference>
<evidence type="ECO:0000256" key="5">
    <source>
        <dbReference type="ARBA" id="ARBA00051722"/>
    </source>
</evidence>
<dbReference type="CDD" id="cd16343">
    <property type="entry name" value="LMWPTP"/>
    <property type="match status" value="1"/>
</dbReference>
<accession>A0A9W5RYW8</accession>
<protein>
    <recommendedName>
        <fullName evidence="2">protein-tyrosine-phosphatase</fullName>
        <ecNumber evidence="2">3.1.3.48</ecNumber>
    </recommendedName>
</protein>
<evidence type="ECO:0000256" key="3">
    <source>
        <dbReference type="ARBA" id="ARBA00022801"/>
    </source>
</evidence>
<keyword evidence="9" id="KW-1185">Reference proteome</keyword>
<dbReference type="OrthoDB" id="9784339at2"/>
<organism evidence="8 9">
    <name type="scientific">Paenibacillus darwinianus</name>
    <dbReference type="NCBI Taxonomy" id="1380763"/>
    <lineage>
        <taxon>Bacteria</taxon>
        <taxon>Bacillati</taxon>
        <taxon>Bacillota</taxon>
        <taxon>Bacilli</taxon>
        <taxon>Bacillales</taxon>
        <taxon>Paenibacillaceae</taxon>
        <taxon>Paenibacillus</taxon>
    </lineage>
</organism>
<feature type="active site" description="Proton donor" evidence="6">
    <location>
        <position position="126"/>
    </location>
</feature>
<comment type="similarity">
    <text evidence="1">Belongs to the low molecular weight phosphotyrosine protein phosphatase family.</text>
</comment>
<keyword evidence="3" id="KW-0378">Hydrolase</keyword>
<feature type="domain" description="Phosphotyrosine protein phosphatase I" evidence="7">
    <location>
        <begin position="2"/>
        <end position="150"/>
    </location>
</feature>
<dbReference type="EC" id="3.1.3.48" evidence="2"/>
<feature type="active site" description="Nucleophile" evidence="6">
    <location>
        <position position="8"/>
    </location>
</feature>
<dbReference type="RefSeq" id="WP_036579565.1">
    <property type="nucleotide sequence ID" value="NZ_KK082127.1"/>
</dbReference>
<dbReference type="InterPro" id="IPR050438">
    <property type="entry name" value="LMW_PTPase"/>
</dbReference>
<evidence type="ECO:0000256" key="4">
    <source>
        <dbReference type="ARBA" id="ARBA00022912"/>
    </source>
</evidence>
<feature type="active site" evidence="6">
    <location>
        <position position="14"/>
    </location>
</feature>
<evidence type="ECO:0000259" key="7">
    <source>
        <dbReference type="SMART" id="SM00226"/>
    </source>
</evidence>
<dbReference type="InterPro" id="IPR017867">
    <property type="entry name" value="Tyr_phospatase_low_mol_wt"/>
</dbReference>
<comment type="catalytic activity">
    <reaction evidence="5">
        <text>O-phospho-L-tyrosyl-[protein] + H2O = L-tyrosyl-[protein] + phosphate</text>
        <dbReference type="Rhea" id="RHEA:10684"/>
        <dbReference type="Rhea" id="RHEA-COMP:10136"/>
        <dbReference type="Rhea" id="RHEA-COMP:20101"/>
        <dbReference type="ChEBI" id="CHEBI:15377"/>
        <dbReference type="ChEBI" id="CHEBI:43474"/>
        <dbReference type="ChEBI" id="CHEBI:46858"/>
        <dbReference type="ChEBI" id="CHEBI:61978"/>
        <dbReference type="EC" id="3.1.3.48"/>
    </reaction>
</comment>
<dbReference type="InterPro" id="IPR036196">
    <property type="entry name" value="Ptyr_pPase_sf"/>
</dbReference>
<evidence type="ECO:0000313" key="8">
    <source>
        <dbReference type="EMBL" id="EXX85686.1"/>
    </source>
</evidence>
<keyword evidence="4" id="KW-0904">Protein phosphatase</keyword>
<dbReference type="SMART" id="SM00226">
    <property type="entry name" value="LMWPc"/>
    <property type="match status" value="1"/>
</dbReference>
<dbReference type="PANTHER" id="PTHR11717">
    <property type="entry name" value="LOW MOLECULAR WEIGHT PROTEIN TYROSINE PHOSPHATASE"/>
    <property type="match status" value="1"/>
</dbReference>